<dbReference type="InterPro" id="IPR050982">
    <property type="entry name" value="Auxin_biosynth/cation_transpt"/>
</dbReference>
<name>A0ABV8I3G8_9ACTN</name>
<dbReference type="SUPFAM" id="SSF51905">
    <property type="entry name" value="FAD/NAD(P)-binding domain"/>
    <property type="match status" value="1"/>
</dbReference>
<dbReference type="InterPro" id="IPR036188">
    <property type="entry name" value="FAD/NAD-bd_sf"/>
</dbReference>
<keyword evidence="3" id="KW-1185">Reference proteome</keyword>
<protein>
    <submittedName>
        <fullName evidence="2">NAD(P)-binding domain-containing protein</fullName>
    </submittedName>
</protein>
<dbReference type="RefSeq" id="WP_377287042.1">
    <property type="nucleotide sequence ID" value="NZ_JBHSBM010000013.1"/>
</dbReference>
<dbReference type="Gene3D" id="3.50.50.60">
    <property type="entry name" value="FAD/NAD(P)-binding domain"/>
    <property type="match status" value="1"/>
</dbReference>
<accession>A0ABV8I3G8</accession>
<evidence type="ECO:0000256" key="1">
    <source>
        <dbReference type="ARBA" id="ARBA00023002"/>
    </source>
</evidence>
<evidence type="ECO:0000313" key="2">
    <source>
        <dbReference type="EMBL" id="MFC4058739.1"/>
    </source>
</evidence>
<sequence length="297" mass="31828">MPFPGDPDGHPGKDEVAAYLEAYAERFDLPVRLGCRVTSVRPETPVGAPVETAVGAPAGFAVETTAGPLRAAQVVVAAGAFHTPRTPAFAAGLAPHVVQTHSTGYRSPDRLAGDDVLVVGAGNTGVQIARELAESGRRVSLAASAVGRALPQRVLGRDLFWWFDRIGFMDVRGRGRLGRRLREQELIIGTDVSALMRRVRRFGRAVDADGARHRPDAVVWATGFVPRYPWLHVPVLDDGGAPVHDEGTTAWPGLHFLGLPWQRDRGSSVLGWVGRDAAVLARRLTATTNPVKTVVSP</sequence>
<organism evidence="2 3">
    <name type="scientific">Planomonospora corallina</name>
    <dbReference type="NCBI Taxonomy" id="1806052"/>
    <lineage>
        <taxon>Bacteria</taxon>
        <taxon>Bacillati</taxon>
        <taxon>Actinomycetota</taxon>
        <taxon>Actinomycetes</taxon>
        <taxon>Streptosporangiales</taxon>
        <taxon>Streptosporangiaceae</taxon>
        <taxon>Planomonospora</taxon>
    </lineage>
</organism>
<dbReference type="Pfam" id="PF13738">
    <property type="entry name" value="Pyr_redox_3"/>
    <property type="match status" value="1"/>
</dbReference>
<dbReference type="PANTHER" id="PTHR43539:SF78">
    <property type="entry name" value="FLAVIN-CONTAINING MONOOXYGENASE"/>
    <property type="match status" value="1"/>
</dbReference>
<gene>
    <name evidence="2" type="ORF">ACFOWE_10565</name>
</gene>
<reference evidence="3" key="1">
    <citation type="journal article" date="2019" name="Int. J. Syst. Evol. Microbiol.">
        <title>The Global Catalogue of Microorganisms (GCM) 10K type strain sequencing project: providing services to taxonomists for standard genome sequencing and annotation.</title>
        <authorList>
            <consortium name="The Broad Institute Genomics Platform"/>
            <consortium name="The Broad Institute Genome Sequencing Center for Infectious Disease"/>
            <person name="Wu L."/>
            <person name="Ma J."/>
        </authorList>
    </citation>
    <scope>NUCLEOTIDE SEQUENCE [LARGE SCALE GENOMIC DNA]</scope>
    <source>
        <strain evidence="3">TBRC 4489</strain>
    </source>
</reference>
<proteinExistence type="predicted"/>
<evidence type="ECO:0000313" key="3">
    <source>
        <dbReference type="Proteomes" id="UP001595850"/>
    </source>
</evidence>
<comment type="caution">
    <text evidence="2">The sequence shown here is derived from an EMBL/GenBank/DDBJ whole genome shotgun (WGS) entry which is preliminary data.</text>
</comment>
<keyword evidence="1" id="KW-0560">Oxidoreductase</keyword>
<dbReference type="SUPFAM" id="SSF51971">
    <property type="entry name" value="Nucleotide-binding domain"/>
    <property type="match status" value="1"/>
</dbReference>
<dbReference type="EMBL" id="JBHSBM010000013">
    <property type="protein sequence ID" value="MFC4058739.1"/>
    <property type="molecule type" value="Genomic_DNA"/>
</dbReference>
<dbReference type="PANTHER" id="PTHR43539">
    <property type="entry name" value="FLAVIN-BINDING MONOOXYGENASE-LIKE PROTEIN (AFU_ORTHOLOGUE AFUA_4G09220)"/>
    <property type="match status" value="1"/>
</dbReference>
<dbReference type="Proteomes" id="UP001595850">
    <property type="component" value="Unassembled WGS sequence"/>
</dbReference>